<keyword evidence="5" id="KW-1185">Reference proteome</keyword>
<name>A0A2U8E4I8_9BACT</name>
<dbReference type="InterPro" id="IPR050546">
    <property type="entry name" value="Glycosyl_Hydrlase_16"/>
</dbReference>
<evidence type="ECO:0000256" key="2">
    <source>
        <dbReference type="SAM" id="SignalP"/>
    </source>
</evidence>
<proteinExistence type="inferred from homology"/>
<feature type="domain" description="GH16" evidence="3">
    <location>
        <begin position="24"/>
        <end position="320"/>
    </location>
</feature>
<keyword evidence="2" id="KW-0732">Signal</keyword>
<dbReference type="AlphaFoldDB" id="A0A2U8E4I8"/>
<dbReference type="EMBL" id="CP023004">
    <property type="protein sequence ID" value="AWI09464.1"/>
    <property type="molecule type" value="Genomic_DNA"/>
</dbReference>
<dbReference type="PANTHER" id="PTHR10963:SF55">
    <property type="entry name" value="GLYCOSIDE HYDROLASE FAMILY 16 PROTEIN"/>
    <property type="match status" value="1"/>
</dbReference>
<evidence type="ECO:0000259" key="3">
    <source>
        <dbReference type="PROSITE" id="PS51762"/>
    </source>
</evidence>
<dbReference type="GO" id="GO:0005975">
    <property type="term" value="P:carbohydrate metabolic process"/>
    <property type="evidence" value="ECO:0007669"/>
    <property type="project" value="InterPro"/>
</dbReference>
<protein>
    <recommendedName>
        <fullName evidence="3">GH16 domain-containing protein</fullName>
    </recommendedName>
</protein>
<dbReference type="KEGG" id="elut:CKA38_09585"/>
<reference evidence="4 5" key="1">
    <citation type="journal article" date="2018" name="Syst. Appl. Microbiol.">
        <title>Ereboglobus luteus gen. nov. sp. nov. from cockroach guts, and new insights into the oxygen relationship of the genera Opitutus and Didymococcus (Verrucomicrobia: Opitutaceae).</title>
        <authorList>
            <person name="Tegtmeier D."/>
            <person name="Belitz A."/>
            <person name="Radek R."/>
            <person name="Heimerl T."/>
            <person name="Brune A."/>
        </authorList>
    </citation>
    <scope>NUCLEOTIDE SEQUENCE [LARGE SCALE GENOMIC DNA]</scope>
    <source>
        <strain evidence="4 5">Ho45</strain>
    </source>
</reference>
<dbReference type="InterPro" id="IPR000757">
    <property type="entry name" value="Beta-glucanase-like"/>
</dbReference>
<comment type="similarity">
    <text evidence="1">Belongs to the glycosyl hydrolase 16 family.</text>
</comment>
<dbReference type="PROSITE" id="PS51762">
    <property type="entry name" value="GH16_2"/>
    <property type="match status" value="1"/>
</dbReference>
<dbReference type="OrthoDB" id="4455781at2"/>
<dbReference type="Proteomes" id="UP000244896">
    <property type="component" value="Chromosome"/>
</dbReference>
<dbReference type="PANTHER" id="PTHR10963">
    <property type="entry name" value="GLYCOSYL HYDROLASE-RELATED"/>
    <property type="match status" value="1"/>
</dbReference>
<dbReference type="SUPFAM" id="SSF49899">
    <property type="entry name" value="Concanavalin A-like lectins/glucanases"/>
    <property type="match status" value="1"/>
</dbReference>
<dbReference type="Gene3D" id="2.60.120.200">
    <property type="match status" value="1"/>
</dbReference>
<dbReference type="GO" id="GO:0004553">
    <property type="term" value="F:hydrolase activity, hydrolyzing O-glycosyl compounds"/>
    <property type="evidence" value="ECO:0007669"/>
    <property type="project" value="InterPro"/>
</dbReference>
<dbReference type="InterPro" id="IPR013320">
    <property type="entry name" value="ConA-like_dom_sf"/>
</dbReference>
<feature type="signal peptide" evidence="2">
    <location>
        <begin position="1"/>
        <end position="27"/>
    </location>
</feature>
<feature type="chain" id="PRO_5015928135" description="GH16 domain-containing protein" evidence="2">
    <location>
        <begin position="28"/>
        <end position="519"/>
    </location>
</feature>
<evidence type="ECO:0000313" key="4">
    <source>
        <dbReference type="EMBL" id="AWI09464.1"/>
    </source>
</evidence>
<sequence>MIRPITRLAALALISALQPLGFSVLFSAPPQTLGENFALVFSDDFDGPRLDERVWVSQAYETKIKHDTARGPDNLEVRNGELLLHVRKESRTVGKRTVKWTSGYVYTRDTFGPNVYIEARFKSGQCPGVNNAFWLASISNPGKDGFRDRYEIDIVEARKDVRVPDLPGMLNGNGNQAWHDWKTFAYARDEKGKPVDIAQGQVALHSFGDYHTWGLWLGETELIYYLDGVEYWRGEQHPANRDQWRTGVGKLKQWPADREKSAYGRHGQPDWSYMGGYTGDRMNIIFANLPWGDKWSPLSDAADGTFMAVDYVRVYKPASLVSKKSIQETRLKAPGPDSAPVAITRPINVNDRHPSYISFTLRKTAGAAPRVALLNIDGKPVATLGVDAGNNLLASIGNEWSPANTKTAWPACDRKEPFFKDDTDYLLVARITPRRGLNHPAISVCAFPLDQPLPGEEPFFYANITAAGSTNITNGWHINQKRAAYGCAVSFRIENTTGKGEVRPSTFRLGTSFASVLPN</sequence>
<organism evidence="4 5">
    <name type="scientific">Ereboglobus luteus</name>
    <dbReference type="NCBI Taxonomy" id="1796921"/>
    <lineage>
        <taxon>Bacteria</taxon>
        <taxon>Pseudomonadati</taxon>
        <taxon>Verrucomicrobiota</taxon>
        <taxon>Opitutia</taxon>
        <taxon>Opitutales</taxon>
        <taxon>Opitutaceae</taxon>
        <taxon>Ereboglobus</taxon>
    </lineage>
</organism>
<dbReference type="RefSeq" id="WP_108825274.1">
    <property type="nucleotide sequence ID" value="NZ_CP023004.1"/>
</dbReference>
<accession>A0A2U8E4I8</accession>
<gene>
    <name evidence="4" type="ORF">CKA38_09585</name>
</gene>
<evidence type="ECO:0000313" key="5">
    <source>
        <dbReference type="Proteomes" id="UP000244896"/>
    </source>
</evidence>
<evidence type="ECO:0000256" key="1">
    <source>
        <dbReference type="ARBA" id="ARBA00006865"/>
    </source>
</evidence>